<evidence type="ECO:0000313" key="4">
    <source>
        <dbReference type="Proteomes" id="UP000287651"/>
    </source>
</evidence>
<protein>
    <recommendedName>
        <fullName evidence="2">FIGL1 N-terminal domain-containing protein</fullName>
    </recommendedName>
</protein>
<evidence type="ECO:0000313" key="3">
    <source>
        <dbReference type="EMBL" id="RRT70470.1"/>
    </source>
</evidence>
<evidence type="ECO:0000259" key="2">
    <source>
        <dbReference type="Pfam" id="PF24347"/>
    </source>
</evidence>
<organism evidence="3 4">
    <name type="scientific">Ensete ventricosum</name>
    <name type="common">Abyssinian banana</name>
    <name type="synonym">Musa ensete</name>
    <dbReference type="NCBI Taxonomy" id="4639"/>
    <lineage>
        <taxon>Eukaryota</taxon>
        <taxon>Viridiplantae</taxon>
        <taxon>Streptophyta</taxon>
        <taxon>Embryophyta</taxon>
        <taxon>Tracheophyta</taxon>
        <taxon>Spermatophyta</taxon>
        <taxon>Magnoliopsida</taxon>
        <taxon>Liliopsida</taxon>
        <taxon>Zingiberales</taxon>
        <taxon>Musaceae</taxon>
        <taxon>Ensete</taxon>
    </lineage>
</organism>
<name>A0A427A2K1_ENSVE</name>
<feature type="domain" description="FIGL1 N-terminal" evidence="2">
    <location>
        <begin position="21"/>
        <end position="94"/>
    </location>
</feature>
<gene>
    <name evidence="3" type="ORF">B296_00028855</name>
</gene>
<reference evidence="3 4" key="1">
    <citation type="journal article" date="2014" name="Agronomy (Basel)">
        <title>A Draft Genome Sequence for Ensete ventricosum, the Drought-Tolerant Tree Against Hunger.</title>
        <authorList>
            <person name="Harrison J."/>
            <person name="Moore K.A."/>
            <person name="Paszkiewicz K."/>
            <person name="Jones T."/>
            <person name="Grant M."/>
            <person name="Ambacheew D."/>
            <person name="Muzemil S."/>
            <person name="Studholme D.J."/>
        </authorList>
    </citation>
    <scope>NUCLEOTIDE SEQUENCE [LARGE SCALE GENOMIC DNA]</scope>
</reference>
<dbReference type="InterPro" id="IPR056224">
    <property type="entry name" value="FIGL1_N"/>
</dbReference>
<evidence type="ECO:0000256" key="1">
    <source>
        <dbReference type="SAM" id="MobiDB-lite"/>
    </source>
</evidence>
<proteinExistence type="predicted"/>
<dbReference type="EMBL" id="AMZH03004005">
    <property type="protein sequence ID" value="RRT70470.1"/>
    <property type="molecule type" value="Genomic_DNA"/>
</dbReference>
<comment type="caution">
    <text evidence="3">The sequence shown here is derived from an EMBL/GenBank/DDBJ whole genome shotgun (WGS) entry which is preliminary data.</text>
</comment>
<dbReference type="Pfam" id="PF24347">
    <property type="entry name" value="FIGL1_N"/>
    <property type="match status" value="1"/>
</dbReference>
<feature type="region of interest" description="Disordered" evidence="1">
    <location>
        <begin position="125"/>
        <end position="153"/>
    </location>
</feature>
<feature type="compositionally biased region" description="Basic and acidic residues" evidence="1">
    <location>
        <begin position="135"/>
        <end position="152"/>
    </location>
</feature>
<accession>A0A427A2K1</accession>
<dbReference type="Proteomes" id="UP000287651">
    <property type="component" value="Unassembled WGS sequence"/>
</dbReference>
<dbReference type="AlphaFoldDB" id="A0A427A2K1"/>
<sequence length="275" mass="29980">MAEERSGEEGEEGRSSASATNNWRKEVDVKLKRLHSLLFGADLALERGDHAAAGTLALRLIGFLDSQTRDPIDASFVSPIRAEASSKLAAASRALAVDSDRCVPLALPLLIFSGNRFLSINNTSSCSNSSAVKGSDIKENQRIPDKQHEKSSIHSAKLMTQTKITSIYGNNASKPDNASHKTVLDFQSDISQEYTVVDNEKTSSNNPLKNKDGPVCLQGEEVEKPYGMTFRSKHRHSEFTSPICENAKSPSNNEEANLDISHHGFVTARTKLVIV</sequence>